<dbReference type="OrthoDB" id="2555519at2759"/>
<protein>
    <submittedName>
        <fullName evidence="3">Uncharacterized protein</fullName>
    </submittedName>
</protein>
<reference evidence="3" key="2">
    <citation type="journal article" date="2022" name="Microbiol. Resour. Announc.">
        <title>Whole-Genome Sequence of Entomortierella parvispora E1425, a Mucoromycotan Fungus Associated with Burkholderiaceae-Related Endosymbiotic Bacteria.</title>
        <authorList>
            <person name="Herlambang A."/>
            <person name="Guo Y."/>
            <person name="Takashima Y."/>
            <person name="Narisawa K."/>
            <person name="Ohta H."/>
            <person name="Nishizawa T."/>
        </authorList>
    </citation>
    <scope>NUCLEOTIDE SEQUENCE</scope>
    <source>
        <strain evidence="3">E1425</strain>
    </source>
</reference>
<dbReference type="Proteomes" id="UP000827284">
    <property type="component" value="Unassembled WGS sequence"/>
</dbReference>
<feature type="region of interest" description="Disordered" evidence="2">
    <location>
        <begin position="1"/>
        <end position="167"/>
    </location>
</feature>
<feature type="region of interest" description="Disordered" evidence="2">
    <location>
        <begin position="262"/>
        <end position="340"/>
    </location>
</feature>
<evidence type="ECO:0000313" key="4">
    <source>
        <dbReference type="Proteomes" id="UP000827284"/>
    </source>
</evidence>
<feature type="compositionally biased region" description="Low complexity" evidence="2">
    <location>
        <begin position="452"/>
        <end position="469"/>
    </location>
</feature>
<feature type="compositionally biased region" description="Low complexity" evidence="2">
    <location>
        <begin position="388"/>
        <end position="405"/>
    </location>
</feature>
<accession>A0A9P3HER6</accession>
<evidence type="ECO:0000256" key="1">
    <source>
        <dbReference type="SAM" id="Coils"/>
    </source>
</evidence>
<feature type="compositionally biased region" description="Polar residues" evidence="2">
    <location>
        <begin position="470"/>
        <end position="485"/>
    </location>
</feature>
<feature type="compositionally biased region" description="Polar residues" evidence="2">
    <location>
        <begin position="263"/>
        <end position="278"/>
    </location>
</feature>
<comment type="caution">
    <text evidence="3">The sequence shown here is derived from an EMBL/GenBank/DDBJ whole genome shotgun (WGS) entry which is preliminary data.</text>
</comment>
<feature type="region of interest" description="Disordered" evidence="2">
    <location>
        <begin position="388"/>
        <end position="436"/>
    </location>
</feature>
<dbReference type="AlphaFoldDB" id="A0A9P3HER6"/>
<keyword evidence="1" id="KW-0175">Coiled coil</keyword>
<gene>
    <name evidence="3" type="ORF">EMPS_07687</name>
</gene>
<feature type="compositionally biased region" description="Low complexity" evidence="2">
    <location>
        <begin position="298"/>
        <end position="322"/>
    </location>
</feature>
<feature type="region of interest" description="Disordered" evidence="2">
    <location>
        <begin position="207"/>
        <end position="227"/>
    </location>
</feature>
<proteinExistence type="predicted"/>
<organism evidence="3 4">
    <name type="scientific">Entomortierella parvispora</name>
    <dbReference type="NCBI Taxonomy" id="205924"/>
    <lineage>
        <taxon>Eukaryota</taxon>
        <taxon>Fungi</taxon>
        <taxon>Fungi incertae sedis</taxon>
        <taxon>Mucoromycota</taxon>
        <taxon>Mortierellomycotina</taxon>
        <taxon>Mortierellomycetes</taxon>
        <taxon>Mortierellales</taxon>
        <taxon>Mortierellaceae</taxon>
        <taxon>Entomortierella</taxon>
    </lineage>
</organism>
<keyword evidence="4" id="KW-1185">Reference proteome</keyword>
<feature type="compositionally biased region" description="Polar residues" evidence="2">
    <location>
        <begin position="1"/>
        <end position="21"/>
    </location>
</feature>
<feature type="compositionally biased region" description="Low complexity" evidence="2">
    <location>
        <begin position="47"/>
        <end position="59"/>
    </location>
</feature>
<reference evidence="3" key="1">
    <citation type="submission" date="2021-11" db="EMBL/GenBank/DDBJ databases">
        <authorList>
            <person name="Herlambang A."/>
            <person name="Guo Y."/>
            <person name="Takashima Y."/>
            <person name="Nishizawa T."/>
        </authorList>
    </citation>
    <scope>NUCLEOTIDE SEQUENCE</scope>
    <source>
        <strain evidence="3">E1425</strain>
    </source>
</reference>
<feature type="coiled-coil region" evidence="1">
    <location>
        <begin position="512"/>
        <end position="546"/>
    </location>
</feature>
<feature type="compositionally biased region" description="Low complexity" evidence="2">
    <location>
        <begin position="67"/>
        <end position="88"/>
    </location>
</feature>
<name>A0A9P3HER6_9FUNG</name>
<feature type="region of interest" description="Disordered" evidence="2">
    <location>
        <begin position="452"/>
        <end position="485"/>
    </location>
</feature>
<evidence type="ECO:0000313" key="3">
    <source>
        <dbReference type="EMBL" id="GJJ75329.1"/>
    </source>
</evidence>
<evidence type="ECO:0000256" key="2">
    <source>
        <dbReference type="SAM" id="MobiDB-lite"/>
    </source>
</evidence>
<feature type="compositionally biased region" description="Low complexity" evidence="2">
    <location>
        <begin position="422"/>
        <end position="432"/>
    </location>
</feature>
<dbReference type="EMBL" id="BQFW01000010">
    <property type="protein sequence ID" value="GJJ75329.1"/>
    <property type="molecule type" value="Genomic_DNA"/>
</dbReference>
<feature type="compositionally biased region" description="Low complexity" evidence="2">
    <location>
        <begin position="106"/>
        <end position="141"/>
    </location>
</feature>
<feature type="compositionally biased region" description="Gly residues" evidence="2">
    <location>
        <begin position="286"/>
        <end position="297"/>
    </location>
</feature>
<sequence length="751" mass="79278">MNTTRPPSRNTAGSPASPSAGPQQYRPQTPPRRPAKVAQTAQIDLNFAAFPATKPPTTASLGVSRSQHLQQQQQQQQRHQLHPQNPLPLSRPTIKMASKSRSSNPVSASGSVRSVSSRMTQGNGHPQPQHRQQQQQQQGQREGVTRGVSNSLATGDGEVSRRSGGGTGVGIIVKPSASAGALLAAASASTTGARGEGVTVKLANAQGHGHGHIRDGSVTSSDDGAVSEGSVEDHIQLFSGGGGIHLNSLPFGVPSREGLVTTRRATTSESQIVSQSVPISRRDAAAGGGEGARGGGSSSTRSLTSTRMVRAAPSSPANPSSSTTRRETKGDRPAGGTKSIKIATGASIKLDGIINSHPSNSISIPASSALGLSSSTSAFGSNLLSSSFSSSTSSSSLSWISGGSSSKRHSIVARSAQDDSGPTSPTTPSTPTFNHINHINSLQIPTLSFTNTTSTATTTTTPSQPPTSSQAKVSKPTASLPNESGASIVAAASRLAEENRRSGEAARTRRKIADLEISNASLLQVNQSLEATIRKQAAEIQELRMRIQSAPFELGFDQSQDTDSQDGLVPFSDTYLERPYSQDAKEGEITTAQRIQEMRTESERQADLIFKRLCLSIEHMLFEARQALDQSTKPGVKVLSSFDVFEKEAEYNDNDEGDDNEDESGDLDEDLAVGNQLLDLGSRHSPEGDDENDEIPVHRGLSVSTNHENYTTGHARVRVADLDKVQVDGSIRKQDSAIEILDLEFLGHRPP</sequence>